<accession>A0A6H1TYE8</accession>
<name>A0A6H1TYE8_9CYAN</name>
<sequence>MNSPDLSFFTIPLGRQAHDRAREFARQSISFASEAQKNAVGKRIYLNSLAVFAVNYYLNWLAYETDWMGGDFADPILRSRWDIADLAIADLGKLECRPLWEGETRVALPPEATGDRLGYIIVELCNELNGAHLLGFLPSFDESSTPEFLSVSDLLSLDDLIDYLFRLESTTEFLQGNDPIAQDVRDRLEGREISEIAAQLERIYRQESEEEQPYAIKDLLLRTAIVGTGDRNLNAPVNTDDDWEVLDLAESLLEKLRTLWQG</sequence>
<dbReference type="KEGG" id="oxy:HCG48_14290"/>
<keyword evidence="2" id="KW-1185">Reference proteome</keyword>
<dbReference type="Proteomes" id="UP000500857">
    <property type="component" value="Chromosome"/>
</dbReference>
<dbReference type="InterPro" id="IPR014951">
    <property type="entry name" value="DUF1822"/>
</dbReference>
<dbReference type="RefSeq" id="WP_168569763.1">
    <property type="nucleotide sequence ID" value="NZ_CP051167.1"/>
</dbReference>
<dbReference type="EMBL" id="CP051167">
    <property type="protein sequence ID" value="QIZ71611.1"/>
    <property type="molecule type" value="Genomic_DNA"/>
</dbReference>
<evidence type="ECO:0000313" key="1">
    <source>
        <dbReference type="EMBL" id="QIZ71611.1"/>
    </source>
</evidence>
<dbReference type="Pfam" id="PF08852">
    <property type="entry name" value="DUF1822"/>
    <property type="match status" value="1"/>
</dbReference>
<organism evidence="1 2">
    <name type="scientific">Oxynema aestuarii AP17</name>
    <dbReference type="NCBI Taxonomy" id="2064643"/>
    <lineage>
        <taxon>Bacteria</taxon>
        <taxon>Bacillati</taxon>
        <taxon>Cyanobacteriota</taxon>
        <taxon>Cyanophyceae</taxon>
        <taxon>Oscillatoriophycideae</taxon>
        <taxon>Oscillatoriales</taxon>
        <taxon>Oscillatoriaceae</taxon>
        <taxon>Oxynema</taxon>
        <taxon>Oxynema aestuarii</taxon>
    </lineage>
</organism>
<proteinExistence type="predicted"/>
<gene>
    <name evidence="1" type="ORF">HCG48_14290</name>
</gene>
<reference evidence="1 2" key="1">
    <citation type="submission" date="2020-04" db="EMBL/GenBank/DDBJ databases">
        <authorList>
            <person name="Basu S."/>
            <person name="Maruthanayagam V."/>
            <person name="Chakraborty S."/>
            <person name="Pramanik A."/>
            <person name="Mukherjee J."/>
            <person name="Brink B."/>
        </authorList>
    </citation>
    <scope>NUCLEOTIDE SEQUENCE [LARGE SCALE GENOMIC DNA]</scope>
    <source>
        <strain evidence="1 2">AP17</strain>
    </source>
</reference>
<evidence type="ECO:0000313" key="2">
    <source>
        <dbReference type="Proteomes" id="UP000500857"/>
    </source>
</evidence>
<protein>
    <submittedName>
        <fullName evidence="1">DUF1822 family protein</fullName>
    </submittedName>
</protein>
<dbReference type="AlphaFoldDB" id="A0A6H1TYE8"/>